<sequence length="65" mass="7450">NFCDINNLISANTYVYAGLSVWNASKRSVYCLLSCVRSPFLPTPPYLSFFFIYFERSQKGSALHM</sequence>
<reference evidence="1" key="1">
    <citation type="submission" date="2015-12" db="EMBL/GenBank/DDBJ databases">
        <title>Gene expression during late stages of embryo sac development: a critical building block for successful pollen-pistil interactions.</title>
        <authorList>
            <person name="Liu Y."/>
            <person name="Joly V."/>
            <person name="Sabar M."/>
            <person name="Matton D.P."/>
        </authorList>
    </citation>
    <scope>NUCLEOTIDE SEQUENCE</scope>
</reference>
<name>A0A0V0GDZ4_SOLCH</name>
<accession>A0A0V0GDZ4</accession>
<dbReference type="EMBL" id="GEDG01042045">
    <property type="protein sequence ID" value="JAP06261.1"/>
    <property type="molecule type" value="Transcribed_RNA"/>
</dbReference>
<evidence type="ECO:0000313" key="1">
    <source>
        <dbReference type="EMBL" id="JAP06261.1"/>
    </source>
</evidence>
<protein>
    <submittedName>
        <fullName evidence="1">Putative ovule protein</fullName>
    </submittedName>
</protein>
<proteinExistence type="predicted"/>
<feature type="non-terminal residue" evidence="1">
    <location>
        <position position="1"/>
    </location>
</feature>
<dbReference type="AlphaFoldDB" id="A0A0V0GDZ4"/>
<organism evidence="1">
    <name type="scientific">Solanum chacoense</name>
    <name type="common">Chaco potato</name>
    <dbReference type="NCBI Taxonomy" id="4108"/>
    <lineage>
        <taxon>Eukaryota</taxon>
        <taxon>Viridiplantae</taxon>
        <taxon>Streptophyta</taxon>
        <taxon>Embryophyta</taxon>
        <taxon>Tracheophyta</taxon>
        <taxon>Spermatophyta</taxon>
        <taxon>Magnoliopsida</taxon>
        <taxon>eudicotyledons</taxon>
        <taxon>Gunneridae</taxon>
        <taxon>Pentapetalae</taxon>
        <taxon>asterids</taxon>
        <taxon>lamiids</taxon>
        <taxon>Solanales</taxon>
        <taxon>Solanaceae</taxon>
        <taxon>Solanoideae</taxon>
        <taxon>Solaneae</taxon>
        <taxon>Solanum</taxon>
    </lineage>
</organism>